<evidence type="ECO:0000313" key="4">
    <source>
        <dbReference type="Proteomes" id="UP000265724"/>
    </source>
</evidence>
<dbReference type="InterPro" id="IPR001173">
    <property type="entry name" value="Glyco_trans_2-like"/>
</dbReference>
<dbReference type="SUPFAM" id="SSF53448">
    <property type="entry name" value="Nucleotide-diphospho-sugar transferases"/>
    <property type="match status" value="1"/>
</dbReference>
<reference evidence="4 5" key="1">
    <citation type="submission" date="2018-09" db="EMBL/GenBank/DDBJ databases">
        <title>Discovery and Ecogenomic Context for Candidatus Cryosericales, a Global Caldiserica Order Active in Thawing Permafrost.</title>
        <authorList>
            <person name="Martinez M.A."/>
            <person name="Woodcroft B.J."/>
            <person name="Ignacio Espinoza J.C."/>
            <person name="Zayed A."/>
            <person name="Singleton C.M."/>
            <person name="Boyd J."/>
            <person name="Li Y.-F."/>
            <person name="Purvine S."/>
            <person name="Maughan H."/>
            <person name="Hodgkins S.B."/>
            <person name="Anderson D."/>
            <person name="Sederholm M."/>
            <person name="Temperton B."/>
            <person name="Saleska S.R."/>
            <person name="Tyson G.W."/>
            <person name="Rich V.I."/>
        </authorList>
    </citation>
    <scope>NUCLEOTIDE SEQUENCE [LARGE SCALE GENOMIC DNA]</scope>
    <source>
        <strain evidence="3 4">SMC2</strain>
        <strain evidence="2 5">SMC3</strain>
    </source>
</reference>
<proteinExistence type="predicted"/>
<evidence type="ECO:0000313" key="2">
    <source>
        <dbReference type="EMBL" id="RIE14151.1"/>
    </source>
</evidence>
<dbReference type="Proteomes" id="UP000265724">
    <property type="component" value="Unassembled WGS sequence"/>
</dbReference>
<feature type="domain" description="Glycosyltransferase 2-like" evidence="1">
    <location>
        <begin position="20"/>
        <end position="177"/>
    </location>
</feature>
<dbReference type="InterPro" id="IPR029044">
    <property type="entry name" value="Nucleotide-diphossugar_trans"/>
</dbReference>
<dbReference type="PANTHER" id="PTHR43685">
    <property type="entry name" value="GLYCOSYLTRANSFERASE"/>
    <property type="match status" value="1"/>
</dbReference>
<evidence type="ECO:0000313" key="3">
    <source>
        <dbReference type="EMBL" id="RIE14417.1"/>
    </source>
</evidence>
<evidence type="ECO:0000259" key="1">
    <source>
        <dbReference type="Pfam" id="PF00535"/>
    </source>
</evidence>
<name>A0A398DUG9_9BACT</name>
<dbReference type="Proteomes" id="UP000266042">
    <property type="component" value="Unassembled WGS sequence"/>
</dbReference>
<evidence type="ECO:0000313" key="5">
    <source>
        <dbReference type="Proteomes" id="UP000266042"/>
    </source>
</evidence>
<sequence length="333" mass="36710">MCQVKEVRNNGIDVTSSDVSIVLATHNGVRWLPDLLGSLARQTLAPARLSILDDASTDGTWELVRDAAIPGGQTVAGRQESNVGAVRTFERLLSMVGTEYFALCDQDDVWLPDKLEKSLSLLESSGADLVYTDLRVVHEDLSQLAPSMWRLSNILPVTGRAVVPLILKNSVTGCTVVGRTSMLRKALPFPPGIPMHDWWLGLVAACGNGVAPLPEATVLYRQHGGNEVGAARFGYRGLRSRLDRGGTMLGTYLRDRLDARLALIDGLQERGLMSRQSFLTWFYRRTPLVRFLLNLVYLFYTATHARVLGFRNLVVDWFLTCLPLGSSRKGVTA</sequence>
<comment type="caution">
    <text evidence="2">The sequence shown here is derived from an EMBL/GenBank/DDBJ whole genome shotgun (WGS) entry which is preliminary data.</text>
</comment>
<keyword evidence="4" id="KW-1185">Reference proteome</keyword>
<dbReference type="AlphaFoldDB" id="A0A398DUG9"/>
<organism evidence="2 5">
    <name type="scientific">Candidatus Cryosericum hinesii</name>
    <dbReference type="NCBI Taxonomy" id="2290915"/>
    <lineage>
        <taxon>Bacteria</taxon>
        <taxon>Pseudomonadati</taxon>
        <taxon>Caldisericota/Cryosericota group</taxon>
        <taxon>Candidatus Cryosericota</taxon>
        <taxon>Candidatus Cryosericia</taxon>
        <taxon>Candidatus Cryosericales</taxon>
        <taxon>Candidatus Cryosericaceae</taxon>
        <taxon>Candidatus Cryosericum</taxon>
    </lineage>
</organism>
<dbReference type="CDD" id="cd04196">
    <property type="entry name" value="GT_2_like_d"/>
    <property type="match status" value="1"/>
</dbReference>
<dbReference type="EMBL" id="QXIW01000014">
    <property type="protein sequence ID" value="RIE14151.1"/>
    <property type="molecule type" value="Genomic_DNA"/>
</dbReference>
<gene>
    <name evidence="3" type="ORF">SMC2_03465</name>
    <name evidence="2" type="ORF">SMC3_02520</name>
</gene>
<dbReference type="EMBL" id="QXIX01000030">
    <property type="protein sequence ID" value="RIE14417.1"/>
    <property type="molecule type" value="Genomic_DNA"/>
</dbReference>
<dbReference type="PANTHER" id="PTHR43685:SF2">
    <property type="entry name" value="GLYCOSYLTRANSFERASE 2-LIKE DOMAIN-CONTAINING PROTEIN"/>
    <property type="match status" value="1"/>
</dbReference>
<accession>A0A398DUG9</accession>
<dbReference type="GO" id="GO:0016740">
    <property type="term" value="F:transferase activity"/>
    <property type="evidence" value="ECO:0007669"/>
    <property type="project" value="UniProtKB-KW"/>
</dbReference>
<dbReference type="InterPro" id="IPR050834">
    <property type="entry name" value="Glycosyltransf_2"/>
</dbReference>
<dbReference type="Pfam" id="PF00535">
    <property type="entry name" value="Glycos_transf_2"/>
    <property type="match status" value="1"/>
</dbReference>
<keyword evidence="2" id="KW-0808">Transferase</keyword>
<dbReference type="Gene3D" id="3.90.550.10">
    <property type="entry name" value="Spore Coat Polysaccharide Biosynthesis Protein SpsA, Chain A"/>
    <property type="match status" value="1"/>
</dbReference>
<protein>
    <submittedName>
        <fullName evidence="2">Glycosyltransferase family 2 protein</fullName>
    </submittedName>
</protein>